<dbReference type="PANTHER" id="PTHR24292:SF45">
    <property type="entry name" value="CYTOCHROME P450 6G1-RELATED"/>
    <property type="match status" value="1"/>
</dbReference>
<evidence type="ECO:0000256" key="13">
    <source>
        <dbReference type="SAM" id="MobiDB-lite"/>
    </source>
</evidence>
<evidence type="ECO:0000256" key="7">
    <source>
        <dbReference type="ARBA" id="ARBA00022824"/>
    </source>
</evidence>
<dbReference type="GO" id="GO:0020037">
    <property type="term" value="F:heme binding"/>
    <property type="evidence" value="ECO:0007669"/>
    <property type="project" value="InterPro"/>
</dbReference>
<dbReference type="Pfam" id="PF00067">
    <property type="entry name" value="p450"/>
    <property type="match status" value="5"/>
</dbReference>
<keyword evidence="11" id="KW-0503">Monooxygenase</keyword>
<feature type="transmembrane region" description="Helical" evidence="14">
    <location>
        <begin position="1435"/>
        <end position="1452"/>
    </location>
</feature>
<evidence type="ECO:0000256" key="5">
    <source>
        <dbReference type="ARBA" id="ARBA00022617"/>
    </source>
</evidence>
<keyword evidence="16" id="KW-1185">Reference proteome</keyword>
<dbReference type="Gene3D" id="1.10.630.10">
    <property type="entry name" value="Cytochrome P450"/>
    <property type="match status" value="5"/>
</dbReference>
<evidence type="ECO:0000313" key="16">
    <source>
        <dbReference type="Proteomes" id="UP001353858"/>
    </source>
</evidence>
<comment type="cofactor">
    <cofactor evidence="1">
        <name>heme</name>
        <dbReference type="ChEBI" id="CHEBI:30413"/>
    </cofactor>
</comment>
<evidence type="ECO:0000256" key="3">
    <source>
        <dbReference type="ARBA" id="ARBA00004406"/>
    </source>
</evidence>
<evidence type="ECO:0000256" key="2">
    <source>
        <dbReference type="ARBA" id="ARBA00004174"/>
    </source>
</evidence>
<accession>A0AAN7P2Z9</accession>
<dbReference type="PRINTS" id="PR00463">
    <property type="entry name" value="EP450I"/>
</dbReference>
<dbReference type="FunFam" id="1.10.630.10:FF:000042">
    <property type="entry name" value="Cytochrome P450"/>
    <property type="match status" value="3"/>
</dbReference>
<dbReference type="InterPro" id="IPR002401">
    <property type="entry name" value="Cyt_P450_E_grp-I"/>
</dbReference>
<dbReference type="GO" id="GO:0016705">
    <property type="term" value="F:oxidoreductase activity, acting on paired donors, with incorporation or reduction of molecular oxygen"/>
    <property type="evidence" value="ECO:0007669"/>
    <property type="project" value="InterPro"/>
</dbReference>
<keyword evidence="6" id="KW-0479">Metal-binding</keyword>
<evidence type="ECO:0000256" key="9">
    <source>
        <dbReference type="ARBA" id="ARBA00023002"/>
    </source>
</evidence>
<keyword evidence="14" id="KW-1133">Transmembrane helix</keyword>
<evidence type="ECO:0000256" key="14">
    <source>
        <dbReference type="SAM" id="Phobius"/>
    </source>
</evidence>
<dbReference type="InterPro" id="IPR050476">
    <property type="entry name" value="Insect_CytP450_Detox"/>
</dbReference>
<keyword evidence="12 14" id="KW-0472">Membrane</keyword>
<dbReference type="GO" id="GO:0004497">
    <property type="term" value="F:monooxygenase activity"/>
    <property type="evidence" value="ECO:0007669"/>
    <property type="project" value="UniProtKB-KW"/>
</dbReference>
<dbReference type="InterPro" id="IPR001128">
    <property type="entry name" value="Cyt_P450"/>
</dbReference>
<feature type="transmembrane region" description="Helical" evidence="14">
    <location>
        <begin position="82"/>
        <end position="100"/>
    </location>
</feature>
<organism evidence="15 16">
    <name type="scientific">Aquatica leii</name>
    <dbReference type="NCBI Taxonomy" id="1421715"/>
    <lineage>
        <taxon>Eukaryota</taxon>
        <taxon>Metazoa</taxon>
        <taxon>Ecdysozoa</taxon>
        <taxon>Arthropoda</taxon>
        <taxon>Hexapoda</taxon>
        <taxon>Insecta</taxon>
        <taxon>Pterygota</taxon>
        <taxon>Neoptera</taxon>
        <taxon>Endopterygota</taxon>
        <taxon>Coleoptera</taxon>
        <taxon>Polyphaga</taxon>
        <taxon>Elateriformia</taxon>
        <taxon>Elateroidea</taxon>
        <taxon>Lampyridae</taxon>
        <taxon>Luciolinae</taxon>
        <taxon>Aquatica</taxon>
    </lineage>
</organism>
<gene>
    <name evidence="15" type="ORF">RN001_012401</name>
</gene>
<keyword evidence="7" id="KW-0256">Endoplasmic reticulum</keyword>
<evidence type="ECO:0008006" key="17">
    <source>
        <dbReference type="Google" id="ProtNLM"/>
    </source>
</evidence>
<comment type="subcellular location">
    <subcellularLocation>
        <location evidence="3">Endoplasmic reticulum membrane</location>
        <topology evidence="3">Peripheral membrane protein</topology>
    </subcellularLocation>
    <subcellularLocation>
        <location evidence="2">Microsome membrane</location>
        <topology evidence="2">Peripheral membrane protein</topology>
    </subcellularLocation>
</comment>
<evidence type="ECO:0000256" key="11">
    <source>
        <dbReference type="ARBA" id="ARBA00023033"/>
    </source>
</evidence>
<dbReference type="EMBL" id="JARPUR010000005">
    <property type="protein sequence ID" value="KAK4875979.1"/>
    <property type="molecule type" value="Genomic_DNA"/>
</dbReference>
<feature type="transmembrane region" description="Helical" evidence="14">
    <location>
        <begin position="1907"/>
        <end position="1930"/>
    </location>
</feature>
<comment type="similarity">
    <text evidence="4">Belongs to the cytochrome P450 family.</text>
</comment>
<dbReference type="PRINTS" id="PR00385">
    <property type="entry name" value="P450"/>
</dbReference>
<name>A0AAN7P2Z9_9COLE</name>
<reference evidence="16" key="1">
    <citation type="submission" date="2023-01" db="EMBL/GenBank/DDBJ databases">
        <title>Key to firefly adult light organ development and bioluminescence: homeobox transcription factors regulate luciferase expression and transportation to peroxisome.</title>
        <authorList>
            <person name="Fu X."/>
        </authorList>
    </citation>
    <scope>NUCLEOTIDE SEQUENCE [LARGE SCALE GENOMIC DNA]</scope>
</reference>
<dbReference type="Proteomes" id="UP001353858">
    <property type="component" value="Unassembled WGS sequence"/>
</dbReference>
<protein>
    <recommendedName>
        <fullName evidence="17">Cytochrome P450</fullName>
    </recommendedName>
</protein>
<evidence type="ECO:0000256" key="6">
    <source>
        <dbReference type="ARBA" id="ARBA00022723"/>
    </source>
</evidence>
<dbReference type="InterPro" id="IPR036396">
    <property type="entry name" value="Cyt_P450_sf"/>
</dbReference>
<evidence type="ECO:0000256" key="1">
    <source>
        <dbReference type="ARBA" id="ARBA00001971"/>
    </source>
</evidence>
<dbReference type="PROSITE" id="PS00086">
    <property type="entry name" value="CYTOCHROME_P450"/>
    <property type="match status" value="5"/>
</dbReference>
<comment type="caution">
    <text evidence="15">The sequence shown here is derived from an EMBL/GenBank/DDBJ whole genome shotgun (WGS) entry which is preliminary data.</text>
</comment>
<sequence length="2380" mass="277033">MAKKYLEKELEDALYKIISASESIDSDYDSSYSASEEDSYSDSDGTSGTLSDKEPIQESTVSLPPNALGAVDKDFDKIMETIGSTVLLLMCLLGACYFYFKQKFSYWKNRGIPHRKITIPFGNLLELVFFNDAPANYFLNLYNEFEGPYIGFYAMTKPCLLIRNPELIKTFLIKEFTAFSDRCFFSDRKIDPIISNALIGVKNPRWKELRRKLSPVFTSGKIKMMTPLMVDCGKNLKTYLSDKLNQNIEMKEVAAKFTTDVIASCAFGIDGDCYEKDSKFCYYGKLLFPTTALQELKTASYVFAPIFVKMFKFGFVDEKASKFFRKIFMETLKSREISKIKRNDLVDILNEIKKEENSDDTFKFDDDIIFAQALSFFAAGYDTTSSIIAFTLHELSIHPEMQQKLRNEVFRKIEEFGGITYTAIQNMSYLHMVVCETLRKYPLTPLLNREAVQDYKLPETGLVIEKGVAILISQKALHWDPHYFPNPEKYDPERFNEDNKHNIPNFVYLPFGDGPRNCIAERFGLLSSKLGVVHVIKNFVVEKNSKTLEPIVFGRSPVLQSKYGAPTDYFAALYKEFDSPYIGFYAMTNPYLLVKDPELIKTILIKEFNSFSNRCFFNNKKIDRFMSNALFGIKNPQWKELRRKLSPVFTSGKIKMMTPLMVNCGKNLEKYLSKKLNQDIEVKEVAAKYTTDVISSCAFGLDGNCFEEDSDFCKKGTLIFPTTTYRALKTMTYVFAHIFVKIFRYGFVGKEPYDYFRKIFMDTLKSRQLNKDKRNDLVDILNEIRNEENSDDPLKFNDDVIFAQALIFFAAGHETTSSTIAFTLHELSVNPKIQQRLREEIFKKIEEYGGLTYEAIQNMTYLDMIVSETLRKYPLTLLINRKTVQDYKYPETGLVIEKGIAILISQKALHWDPKFFPNPEKYDPERFNKENKQSIPNYVYLPFGDGPRNCIGERFALTMETCLNCIWLFMCLFGAFYIYCKRKLNYWHERGVPHRNPTVPFGHFLELFFFKGAPADYFAEVYKEFNSPYIGFYAMTNPYLIIKDPELIKTILIKEFDSFSDRCFFNDRKIDLFMSNALLGIKNPQWKELRKKLSPVFTSGKIRMMTSLMIKCAENLEKYLSKKLNEDIEIKEIAGKYTTDVISSCAFGLDGNCFEENSDFCKNGKLVFPTTRYQALKTMTYVFAHIFVKIFRYGFVGKEPYDYFRKIFMDTLKSRHLSKDKRNDLVDILNEIRNEENSDDLFKFDDDVIFAQALIFFSAGHETTSSTIAFTLHELSVNPKIQQRLREEIFKKIEEYGGITYEAIQNMTYLDMIISETLRKYPITFLIHRKTVQDYKYPETGLVIEKGIAILISQRALHWDPKYFPNPEKYDPERFNKENKPKIPNYVYLPFGDGPRNCIGERFGFVRIKTLLETCKYFEKVVSVLFKYLRIMETLLNGIFLFICLFSAFYIYCKRKFNYWQERDVPHRKTIVPFGHFLEMAFFKGAPSDYFAKLYNDFNSPYIGVYAMTNPYLLVKDPELIKTILIKEFNAFSNRCFYNNKKIDLFLSNALLGVKNPEWRKLRKKLSPVFTSGKIKMMTPLMVKCEIAAKYTTDVVSSCAFGLDGNCFEEDSDFCNNGKLIFPTTTYRALKSMTYVFAHIFVKIFRYRFVDKKPYDFFRKIFMDTLKSRRLSQVKRNDLVDILNEIRNEEDSEDSLKFDDDVIFAQALIFFAAGHETTSSTIALTLHELSVNPKIQERLRKEIFKRIEEYGGITYEAIQNMTYLDMVISETLRKYPLTPLIVRETVQDYKYPETGLVIEKGVAILISQKALHWDPNFFPNPDKYDPERFNEENRNKIPNYVYLPFGDGPRNCIGERFALVSSKLGIIHVIKNYIVSKNSKTKEPIVFGRLPLLQSKHVHQLINRKSYVMGTLENGILILICLFGAFYIYCKRKFNYWKERGVPHREITVPFGNLLELVFFKDAPTNFFAKLYNDFKAPYIGFYALTSPYLLVKDPDLIKTILIKEFNVFPNRCFFSDKKIDPFVSNALLGLQGSEWKELRRKLVPLFTSGKIKMMTPLMEVSAKYTTDVITSCAFGIDGNCFEKDNDFCKYGKLLFPTTRFRALKSMTYVFAPIFVKIFKYTFVDEKATTFFRKVFMDTLKLRQQSKVKRNDLVDILNEIKNEENINDTFRFDDDIIFAQALMFFAAGHETTSSTIAFTLHELCVNPDIQQKLREEIFQKIEEYDGLTYEAVQNMTYLQMVVSETLRKYPLTPLLNRRTEQDYKFSETGLVIEKGTAILISQKALHWDPQYFPNPEKFDPERFNSENKQNIPNYVYLPFGDGPRNCIGERFGLLSSKLGIIHVIKNFTVEKNSKTREPIVFGRSPLLQSKYGINLTCTKL</sequence>
<proteinExistence type="inferred from homology"/>
<keyword evidence="10" id="KW-0408">Iron</keyword>
<evidence type="ECO:0000256" key="10">
    <source>
        <dbReference type="ARBA" id="ARBA00023004"/>
    </source>
</evidence>
<dbReference type="GO" id="GO:0005789">
    <property type="term" value="C:endoplasmic reticulum membrane"/>
    <property type="evidence" value="ECO:0007669"/>
    <property type="project" value="UniProtKB-SubCell"/>
</dbReference>
<dbReference type="PANTHER" id="PTHR24292">
    <property type="entry name" value="CYTOCHROME P450"/>
    <property type="match status" value="1"/>
</dbReference>
<evidence type="ECO:0000256" key="12">
    <source>
        <dbReference type="ARBA" id="ARBA00023136"/>
    </source>
</evidence>
<keyword evidence="9" id="KW-0560">Oxidoreductase</keyword>
<evidence type="ECO:0000256" key="8">
    <source>
        <dbReference type="ARBA" id="ARBA00022848"/>
    </source>
</evidence>
<dbReference type="GO" id="GO:0005506">
    <property type="term" value="F:iron ion binding"/>
    <property type="evidence" value="ECO:0007669"/>
    <property type="project" value="InterPro"/>
</dbReference>
<keyword evidence="8" id="KW-0492">Microsome</keyword>
<dbReference type="SUPFAM" id="SSF48264">
    <property type="entry name" value="Cytochrome P450"/>
    <property type="match status" value="5"/>
</dbReference>
<feature type="region of interest" description="Disordered" evidence="13">
    <location>
        <begin position="24"/>
        <end position="60"/>
    </location>
</feature>
<dbReference type="InterPro" id="IPR017972">
    <property type="entry name" value="Cyt_P450_CS"/>
</dbReference>
<keyword evidence="14" id="KW-0812">Transmembrane</keyword>
<evidence type="ECO:0000313" key="15">
    <source>
        <dbReference type="EMBL" id="KAK4875979.1"/>
    </source>
</evidence>
<feature type="compositionally biased region" description="Low complexity" evidence="13">
    <location>
        <begin position="24"/>
        <end position="34"/>
    </location>
</feature>
<keyword evidence="5" id="KW-0349">Heme</keyword>
<evidence type="ECO:0000256" key="4">
    <source>
        <dbReference type="ARBA" id="ARBA00010617"/>
    </source>
</evidence>
<dbReference type="CDD" id="cd11056">
    <property type="entry name" value="CYP6-like"/>
    <property type="match status" value="5"/>
</dbReference>
<dbReference type="FunFam" id="1.10.630.10:FF:000182">
    <property type="entry name" value="Cytochrome P450 3A4"/>
    <property type="match status" value="1"/>
</dbReference>